<reference evidence="7" key="1">
    <citation type="submission" date="2013-03" db="EMBL/GenBank/DDBJ databases">
        <title>The Genome Sequence of Anopheles dirus WRAIR2.</title>
        <authorList>
            <consortium name="The Broad Institute Genomics Platform"/>
            <person name="Neafsey D.E."/>
            <person name="Walton C."/>
            <person name="Walker B."/>
            <person name="Young S.K."/>
            <person name="Zeng Q."/>
            <person name="Gargeya S."/>
            <person name="Fitzgerald M."/>
            <person name="Haas B."/>
            <person name="Abouelleil A."/>
            <person name="Allen A.W."/>
            <person name="Alvarado L."/>
            <person name="Arachchi H.M."/>
            <person name="Berlin A.M."/>
            <person name="Chapman S.B."/>
            <person name="Gainer-Dewar J."/>
            <person name="Goldberg J."/>
            <person name="Griggs A."/>
            <person name="Gujja S."/>
            <person name="Hansen M."/>
            <person name="Howarth C."/>
            <person name="Imamovic A."/>
            <person name="Ireland A."/>
            <person name="Larimer J."/>
            <person name="McCowan C."/>
            <person name="Murphy C."/>
            <person name="Pearson M."/>
            <person name="Poon T.W."/>
            <person name="Priest M."/>
            <person name="Roberts A."/>
            <person name="Saif S."/>
            <person name="Shea T."/>
            <person name="Sisk P."/>
            <person name="Sykes S."/>
            <person name="Wortman J."/>
            <person name="Nusbaum C."/>
            <person name="Birren B."/>
        </authorList>
    </citation>
    <scope>NUCLEOTIDE SEQUENCE [LARGE SCALE GENOMIC DNA]</scope>
    <source>
        <strain evidence="7">WRAIR2</strain>
    </source>
</reference>
<dbReference type="PANTHER" id="PTHR20544:SF0">
    <property type="entry name" value="NUCLEOPROTEIN TPR_MLP1 DOMAIN-CONTAINING PROTEIN"/>
    <property type="match status" value="1"/>
</dbReference>
<keyword evidence="5" id="KW-0175">Coiled coil</keyword>
<keyword evidence="2" id="KW-0963">Cytoplasm</keyword>
<dbReference type="EnsemblMetazoa" id="ADIR002014-RA">
    <property type="protein sequence ID" value="ADIR002014-PA"/>
    <property type="gene ID" value="ADIR002014"/>
</dbReference>
<evidence type="ECO:0000256" key="2">
    <source>
        <dbReference type="ARBA" id="ARBA00022490"/>
    </source>
</evidence>
<keyword evidence="3" id="KW-0206">Cytoskeleton</keyword>
<comment type="similarity">
    <text evidence="4">Belongs to the CEP135/TSGA10 family.</text>
</comment>
<evidence type="ECO:0000256" key="5">
    <source>
        <dbReference type="SAM" id="Coils"/>
    </source>
</evidence>
<protein>
    <submittedName>
        <fullName evidence="6">Uncharacterized protein</fullName>
    </submittedName>
</protein>
<organism evidence="6 7">
    <name type="scientific">Anopheles dirus</name>
    <dbReference type="NCBI Taxonomy" id="7168"/>
    <lineage>
        <taxon>Eukaryota</taxon>
        <taxon>Metazoa</taxon>
        <taxon>Ecdysozoa</taxon>
        <taxon>Arthropoda</taxon>
        <taxon>Hexapoda</taxon>
        <taxon>Insecta</taxon>
        <taxon>Pterygota</taxon>
        <taxon>Neoptera</taxon>
        <taxon>Endopterygota</taxon>
        <taxon>Diptera</taxon>
        <taxon>Nematocera</taxon>
        <taxon>Culicoidea</taxon>
        <taxon>Culicidae</taxon>
        <taxon>Anophelinae</taxon>
        <taxon>Anopheles</taxon>
    </lineage>
</organism>
<dbReference type="InterPro" id="IPR051877">
    <property type="entry name" value="Centriole_BasalBody_StrucProt"/>
</dbReference>
<evidence type="ECO:0000256" key="4">
    <source>
        <dbReference type="ARBA" id="ARBA00038123"/>
    </source>
</evidence>
<dbReference type="Proteomes" id="UP000075884">
    <property type="component" value="Unassembled WGS sequence"/>
</dbReference>
<proteinExistence type="inferred from homology"/>
<evidence type="ECO:0000256" key="3">
    <source>
        <dbReference type="ARBA" id="ARBA00023212"/>
    </source>
</evidence>
<sequence>MEQLVNEREQNIRDCEHQLNELSAQLAATESELESLREEKHALAIDLEATKELCHKLDLQKDKLNAELEEHSSIREQLAREKGTLQRELTLARNGDRVAVDGLQELLAASRTEVEQQRIAMAKLQQESEKCSAEMNTLQTRLAEEQERARRSEALASEYGVQLQELKRHIVDQRFKRSQAQTMETITSDDDIYHDDAENRYPTM</sequence>
<dbReference type="AlphaFoldDB" id="A0A182N302"/>
<reference evidence="6" key="2">
    <citation type="submission" date="2020-05" db="UniProtKB">
        <authorList>
            <consortium name="EnsemblMetazoa"/>
        </authorList>
    </citation>
    <scope>IDENTIFICATION</scope>
    <source>
        <strain evidence="6">WRAIR2</strain>
    </source>
</reference>
<evidence type="ECO:0000313" key="6">
    <source>
        <dbReference type="EnsemblMetazoa" id="ADIR002014-PA"/>
    </source>
</evidence>
<evidence type="ECO:0000313" key="7">
    <source>
        <dbReference type="Proteomes" id="UP000075884"/>
    </source>
</evidence>
<dbReference type="GO" id="GO:0005814">
    <property type="term" value="C:centriole"/>
    <property type="evidence" value="ECO:0007669"/>
    <property type="project" value="UniProtKB-SubCell"/>
</dbReference>
<dbReference type="VEuPathDB" id="VectorBase:ADIR002014"/>
<comment type="subcellular location">
    <subcellularLocation>
        <location evidence="1">Cytoplasm</location>
        <location evidence="1">Cytoskeleton</location>
        <location evidence="1">Microtubule organizing center</location>
        <location evidence="1">Centrosome</location>
        <location evidence="1">Centriole</location>
    </subcellularLocation>
</comment>
<name>A0A182N302_9DIPT</name>
<accession>A0A182N302</accession>
<keyword evidence="7" id="KW-1185">Reference proteome</keyword>
<evidence type="ECO:0000256" key="1">
    <source>
        <dbReference type="ARBA" id="ARBA00004114"/>
    </source>
</evidence>
<dbReference type="PANTHER" id="PTHR20544">
    <property type="entry name" value="CENTROSOMAL PROTEIN CEP135"/>
    <property type="match status" value="1"/>
</dbReference>
<dbReference type="STRING" id="7168.A0A182N302"/>
<feature type="coiled-coil region" evidence="5">
    <location>
        <begin position="5"/>
        <end position="155"/>
    </location>
</feature>